<dbReference type="SMART" id="SM00278">
    <property type="entry name" value="HhH1"/>
    <property type="match status" value="2"/>
</dbReference>
<evidence type="ECO:0000259" key="2">
    <source>
        <dbReference type="SMART" id="SM00278"/>
    </source>
</evidence>
<dbReference type="InterPro" id="IPR003583">
    <property type="entry name" value="Hlx-hairpin-Hlx_DNA-bd_motif"/>
</dbReference>
<dbReference type="InterPro" id="IPR019554">
    <property type="entry name" value="Soluble_ligand-bd"/>
</dbReference>
<dbReference type="GO" id="GO:0015627">
    <property type="term" value="C:type II protein secretion system complex"/>
    <property type="evidence" value="ECO:0007669"/>
    <property type="project" value="TreeGrafter"/>
</dbReference>
<feature type="compositionally biased region" description="Low complexity" evidence="1">
    <location>
        <begin position="132"/>
        <end position="158"/>
    </location>
</feature>
<gene>
    <name evidence="3" type="primary">comEA</name>
    <name evidence="3" type="ORF">NCTC10797_05774</name>
</gene>
<dbReference type="Pfam" id="PF12836">
    <property type="entry name" value="HHH_3"/>
    <property type="match status" value="1"/>
</dbReference>
<dbReference type="EMBL" id="LR215973">
    <property type="protein sequence ID" value="VFB01944.1"/>
    <property type="molecule type" value="Genomic_DNA"/>
</dbReference>
<dbReference type="SUPFAM" id="SSF47781">
    <property type="entry name" value="RuvA domain 2-like"/>
    <property type="match status" value="1"/>
</dbReference>
<dbReference type="InterPro" id="IPR010994">
    <property type="entry name" value="RuvA_2-like"/>
</dbReference>
<name>A0A4V6ID32_9NOCA</name>
<protein>
    <submittedName>
        <fullName evidence="3">ComE operon protein 1</fullName>
    </submittedName>
</protein>
<proteinExistence type="predicted"/>
<dbReference type="AlphaFoldDB" id="A0A4V6ID32"/>
<dbReference type="GO" id="GO:0006281">
    <property type="term" value="P:DNA repair"/>
    <property type="evidence" value="ECO:0007669"/>
    <property type="project" value="InterPro"/>
</dbReference>
<evidence type="ECO:0000256" key="1">
    <source>
        <dbReference type="SAM" id="MobiDB-lite"/>
    </source>
</evidence>
<dbReference type="NCBIfam" id="TIGR00426">
    <property type="entry name" value="competence protein ComEA helix-hairpin-helix repeat region"/>
    <property type="match status" value="1"/>
</dbReference>
<accession>A0A4V6ID32</accession>
<feature type="domain" description="Helix-hairpin-helix DNA-binding motif class 1" evidence="2">
    <location>
        <begin position="172"/>
        <end position="191"/>
    </location>
</feature>
<dbReference type="Gene3D" id="1.10.150.320">
    <property type="entry name" value="Photosystem II 12 kDa extrinsic protein"/>
    <property type="match status" value="1"/>
</dbReference>
<dbReference type="PANTHER" id="PTHR21180">
    <property type="entry name" value="ENDONUCLEASE/EXONUCLEASE/PHOSPHATASE FAMILY DOMAIN-CONTAINING PROTEIN 1"/>
    <property type="match status" value="1"/>
</dbReference>
<dbReference type="Gene3D" id="3.10.560.10">
    <property type="entry name" value="Outer membrane lipoprotein wza domain like"/>
    <property type="match status" value="1"/>
</dbReference>
<dbReference type="InterPro" id="IPR004509">
    <property type="entry name" value="Competence_ComEA_HhH"/>
</dbReference>
<feature type="region of interest" description="Disordered" evidence="1">
    <location>
        <begin position="118"/>
        <end position="164"/>
    </location>
</feature>
<evidence type="ECO:0000313" key="4">
    <source>
        <dbReference type="Proteomes" id="UP000290439"/>
    </source>
</evidence>
<evidence type="ECO:0000313" key="3">
    <source>
        <dbReference type="EMBL" id="VFB01944.1"/>
    </source>
</evidence>
<sequence>MAAVGLVAALVAVGVVLWERPVTQQVPPVARAYTAAPATHALPAEPGPAAAPSAAMPDGATAELVVSVVGLVHKSGLVRLPPGSRVADAVAAAGGARDGADLAGINLAQRLSDGDQVIVGTAGGEPGVPRLGSSTIGSSGRSPSAAGPNPSGPTPGAAEPGTRVNLNSATESDLDALPGVGPVTARAIIAWRTTNGRFTDVEQLGDVDGIGPARLARLRELVTI</sequence>
<dbReference type="PANTHER" id="PTHR21180:SF32">
    <property type="entry name" value="ENDONUCLEASE_EXONUCLEASE_PHOSPHATASE FAMILY DOMAIN-CONTAINING PROTEIN 1"/>
    <property type="match status" value="1"/>
</dbReference>
<dbReference type="GO" id="GO:0003677">
    <property type="term" value="F:DNA binding"/>
    <property type="evidence" value="ECO:0007669"/>
    <property type="project" value="InterPro"/>
</dbReference>
<dbReference type="Pfam" id="PF10531">
    <property type="entry name" value="SLBB"/>
    <property type="match status" value="1"/>
</dbReference>
<feature type="domain" description="Helix-hairpin-helix DNA-binding motif class 1" evidence="2">
    <location>
        <begin position="202"/>
        <end position="221"/>
    </location>
</feature>
<dbReference type="InterPro" id="IPR051675">
    <property type="entry name" value="Endo/Exo/Phosphatase_dom_1"/>
</dbReference>
<dbReference type="GO" id="GO:0015628">
    <property type="term" value="P:protein secretion by the type II secretion system"/>
    <property type="evidence" value="ECO:0007669"/>
    <property type="project" value="TreeGrafter"/>
</dbReference>
<reference evidence="3 4" key="1">
    <citation type="submission" date="2019-02" db="EMBL/GenBank/DDBJ databases">
        <authorList>
            <consortium name="Pathogen Informatics"/>
        </authorList>
    </citation>
    <scope>NUCLEOTIDE SEQUENCE [LARGE SCALE GENOMIC DNA]</scope>
    <source>
        <strain evidence="3 4">3012STDY6756504</strain>
    </source>
</reference>
<dbReference type="Proteomes" id="UP000290439">
    <property type="component" value="Chromosome"/>
</dbReference>
<organism evidence="3 4">
    <name type="scientific">Nocardia cyriacigeorgica</name>
    <dbReference type="NCBI Taxonomy" id="135487"/>
    <lineage>
        <taxon>Bacteria</taxon>
        <taxon>Bacillati</taxon>
        <taxon>Actinomycetota</taxon>
        <taxon>Actinomycetes</taxon>
        <taxon>Mycobacteriales</taxon>
        <taxon>Nocardiaceae</taxon>
        <taxon>Nocardia</taxon>
    </lineage>
</organism>